<name>A0AAV6Y1G0_9LAMI</name>
<dbReference type="PANTHER" id="PTHR10353">
    <property type="entry name" value="GLYCOSYL HYDROLASE"/>
    <property type="match status" value="1"/>
</dbReference>
<keyword evidence="6" id="KW-1185">Reference proteome</keyword>
<dbReference type="GO" id="GO:0005975">
    <property type="term" value="P:carbohydrate metabolic process"/>
    <property type="evidence" value="ECO:0007669"/>
    <property type="project" value="InterPro"/>
</dbReference>
<feature type="region of interest" description="Disordered" evidence="4">
    <location>
        <begin position="1"/>
        <end position="123"/>
    </location>
</feature>
<dbReference type="InterPro" id="IPR001360">
    <property type="entry name" value="Glyco_hydro_1"/>
</dbReference>
<comment type="caution">
    <text evidence="5">The sequence shown here is derived from an EMBL/GenBank/DDBJ whole genome shotgun (WGS) entry which is preliminary data.</text>
</comment>
<dbReference type="InterPro" id="IPR017853">
    <property type="entry name" value="GH"/>
</dbReference>
<evidence type="ECO:0000313" key="5">
    <source>
        <dbReference type="EMBL" id="KAG8389061.1"/>
    </source>
</evidence>
<evidence type="ECO:0000256" key="1">
    <source>
        <dbReference type="ARBA" id="ARBA00010838"/>
    </source>
</evidence>
<feature type="compositionally biased region" description="Basic and acidic residues" evidence="4">
    <location>
        <begin position="98"/>
        <end position="107"/>
    </location>
</feature>
<reference evidence="5" key="1">
    <citation type="submission" date="2019-10" db="EMBL/GenBank/DDBJ databases">
        <authorList>
            <person name="Zhang R."/>
            <person name="Pan Y."/>
            <person name="Wang J."/>
            <person name="Ma R."/>
            <person name="Yu S."/>
        </authorList>
    </citation>
    <scope>NUCLEOTIDE SEQUENCE</scope>
    <source>
        <strain evidence="5">LA-IB0</strain>
        <tissue evidence="5">Leaf</tissue>
    </source>
</reference>
<feature type="compositionally biased region" description="Basic residues" evidence="4">
    <location>
        <begin position="29"/>
        <end position="38"/>
    </location>
</feature>
<dbReference type="EMBL" id="WHWC01000002">
    <property type="protein sequence ID" value="KAG8389061.1"/>
    <property type="molecule type" value="Genomic_DNA"/>
</dbReference>
<dbReference type="PANTHER" id="PTHR10353:SF237">
    <property type="entry name" value="BETA-GLUCOSIDASE 12-RELATED"/>
    <property type="match status" value="1"/>
</dbReference>
<dbReference type="Pfam" id="PF00232">
    <property type="entry name" value="Glyco_hydro_1"/>
    <property type="match status" value="3"/>
</dbReference>
<organism evidence="5 6">
    <name type="scientific">Buddleja alternifolia</name>
    <dbReference type="NCBI Taxonomy" id="168488"/>
    <lineage>
        <taxon>Eukaryota</taxon>
        <taxon>Viridiplantae</taxon>
        <taxon>Streptophyta</taxon>
        <taxon>Embryophyta</taxon>
        <taxon>Tracheophyta</taxon>
        <taxon>Spermatophyta</taxon>
        <taxon>Magnoliopsida</taxon>
        <taxon>eudicotyledons</taxon>
        <taxon>Gunneridae</taxon>
        <taxon>Pentapetalae</taxon>
        <taxon>asterids</taxon>
        <taxon>lamiids</taxon>
        <taxon>Lamiales</taxon>
        <taxon>Scrophulariaceae</taxon>
        <taxon>Buddlejeae</taxon>
        <taxon>Buddleja</taxon>
    </lineage>
</organism>
<dbReference type="GO" id="GO:0008422">
    <property type="term" value="F:beta-glucosidase activity"/>
    <property type="evidence" value="ECO:0007669"/>
    <property type="project" value="TreeGrafter"/>
</dbReference>
<feature type="compositionally biased region" description="Acidic residues" evidence="4">
    <location>
        <begin position="43"/>
        <end position="59"/>
    </location>
</feature>
<dbReference type="PRINTS" id="PR00131">
    <property type="entry name" value="GLHYDRLASE1"/>
</dbReference>
<evidence type="ECO:0000313" key="6">
    <source>
        <dbReference type="Proteomes" id="UP000826271"/>
    </source>
</evidence>
<sequence length="559" mass="63981">MGRGRAKGKKLSVTNQDDAASGEEEKIPAQKRRGRPQKPLKDELEDDEAQKIEDEDSEDTNGVTNKDKTVTHNGKRQKTNGLVKEKVEENGNGTTKSSIEESKESNGFRHSRSRRKNKPHRAAEALRYTDALTSDYHIRSFNRTNFPRGFVFGAASSAYQIEGAASKDGKGPSIWDTFTLNHPEKIKDHTSGNIATDSYHHYKEEINIMKNMGLDAYRFSISWPRLLPSIEPYVTLFHWDLPQVLEDEYGGFLSPQIVNDFCNYAELCFRRFGDRVKHWISFNEPYTFITCGYVTGEFAPGRCSSWQNLNCTGGDSGVEPYLVAHHQLLAHAAVVKIYKEKYQESQKGKMGITLVARWMVPYSKESIHRGAARRALDFSFGWYMDPLTKGDYPDSMKSRAKGRIPKFSKEESEIVKGSFDFLAERDGVPIGPKGASNWLYVYPKGIRDVLLYVKKTYKNPTIYITENGIDETNNSTLSLQEALIDNMRIEYYFNHLSFVQKAIKKGVDVKGFFAWALTDNFEWSSGYSLRFGLNYVDYEDGLKRYPKLSARWFRQFLQH</sequence>
<accession>A0AAV6Y1G0</accession>
<feature type="compositionally biased region" description="Basic residues" evidence="4">
    <location>
        <begin position="1"/>
        <end position="10"/>
    </location>
</feature>
<dbReference type="SUPFAM" id="SSF51445">
    <property type="entry name" value="(Trans)glycosidases"/>
    <property type="match status" value="1"/>
</dbReference>
<dbReference type="Gene3D" id="3.20.20.80">
    <property type="entry name" value="Glycosidases"/>
    <property type="match status" value="2"/>
</dbReference>
<dbReference type="AlphaFoldDB" id="A0AAV6Y1G0"/>
<dbReference type="Proteomes" id="UP000826271">
    <property type="component" value="Unassembled WGS sequence"/>
</dbReference>
<evidence type="ECO:0008006" key="7">
    <source>
        <dbReference type="Google" id="ProtNLM"/>
    </source>
</evidence>
<evidence type="ECO:0000256" key="2">
    <source>
        <dbReference type="ARBA" id="ARBA00022801"/>
    </source>
</evidence>
<proteinExistence type="inferred from homology"/>
<comment type="similarity">
    <text evidence="1 3">Belongs to the glycosyl hydrolase 1 family.</text>
</comment>
<protein>
    <recommendedName>
        <fullName evidence="7">Beta-glucosidase</fullName>
    </recommendedName>
</protein>
<dbReference type="InterPro" id="IPR033132">
    <property type="entry name" value="GH_1_N_CS"/>
</dbReference>
<feature type="compositionally biased region" description="Basic residues" evidence="4">
    <location>
        <begin position="109"/>
        <end position="120"/>
    </location>
</feature>
<gene>
    <name evidence="5" type="ORF">BUALT_Bualt02G0190100</name>
</gene>
<dbReference type="PROSITE" id="PS00653">
    <property type="entry name" value="GLYCOSYL_HYDROL_F1_2"/>
    <property type="match status" value="1"/>
</dbReference>
<keyword evidence="2" id="KW-0378">Hydrolase</keyword>
<evidence type="ECO:0000256" key="4">
    <source>
        <dbReference type="SAM" id="MobiDB-lite"/>
    </source>
</evidence>
<evidence type="ECO:0000256" key="3">
    <source>
        <dbReference type="RuleBase" id="RU003690"/>
    </source>
</evidence>